<keyword evidence="7" id="KW-1278">Translocase</keyword>
<accession>A0A150X5E0</accession>
<protein>
    <recommendedName>
        <fullName evidence="11">ABC transporter domain-containing protein</fullName>
    </recommendedName>
</protein>
<keyword evidence="13" id="KW-1185">Reference proteome</keyword>
<dbReference type="GO" id="GO:0005524">
    <property type="term" value="F:ATP binding"/>
    <property type="evidence" value="ECO:0007669"/>
    <property type="project" value="UniProtKB-KW"/>
</dbReference>
<dbReference type="AlphaFoldDB" id="A0A150X5E0"/>
<dbReference type="RefSeq" id="WP_068223041.1">
    <property type="nucleotide sequence ID" value="NZ_CP139724.1"/>
</dbReference>
<evidence type="ECO:0000256" key="10">
    <source>
        <dbReference type="ARBA" id="ARBA00023136"/>
    </source>
</evidence>
<reference evidence="12 13" key="1">
    <citation type="submission" date="2016-01" db="EMBL/GenBank/DDBJ databases">
        <title>Genome sequencing of Roseivirga spongicola UST030701-084.</title>
        <authorList>
            <person name="Selvaratnam C."/>
            <person name="Thevarajoo S."/>
            <person name="Goh K.M."/>
            <person name="Ee R."/>
            <person name="Chan K.-G."/>
            <person name="Chong C.S."/>
        </authorList>
    </citation>
    <scope>NUCLEOTIDE SEQUENCE [LARGE SCALE GENOMIC DNA]</scope>
    <source>
        <strain evidence="12 13">UST030701-084</strain>
    </source>
</reference>
<dbReference type="CDD" id="cd03259">
    <property type="entry name" value="ABC_Carb_Solutes_like"/>
    <property type="match status" value="1"/>
</dbReference>
<dbReference type="Pfam" id="PF00005">
    <property type="entry name" value="ABC_tran"/>
    <property type="match status" value="1"/>
</dbReference>
<dbReference type="InterPro" id="IPR017871">
    <property type="entry name" value="ABC_transporter-like_CS"/>
</dbReference>
<dbReference type="PROSITE" id="PS50893">
    <property type="entry name" value="ABC_TRANSPORTER_2"/>
    <property type="match status" value="1"/>
</dbReference>
<gene>
    <name evidence="12" type="ORF">AWW68_14810</name>
</gene>
<keyword evidence="9" id="KW-0406">Ion transport</keyword>
<keyword evidence="4" id="KW-0997">Cell inner membrane</keyword>
<dbReference type="GO" id="GO:0016020">
    <property type="term" value="C:membrane"/>
    <property type="evidence" value="ECO:0007669"/>
    <property type="project" value="InterPro"/>
</dbReference>
<dbReference type="InterPro" id="IPR050093">
    <property type="entry name" value="ABC_SmlMolc_Importer"/>
</dbReference>
<dbReference type="OrthoDB" id="1114670at2"/>
<dbReference type="SMART" id="SM00382">
    <property type="entry name" value="AAA"/>
    <property type="match status" value="1"/>
</dbReference>
<dbReference type="PROSITE" id="PS00211">
    <property type="entry name" value="ABC_TRANSPORTER_1"/>
    <property type="match status" value="1"/>
</dbReference>
<evidence type="ECO:0000256" key="4">
    <source>
        <dbReference type="ARBA" id="ARBA00022519"/>
    </source>
</evidence>
<evidence type="ECO:0000256" key="6">
    <source>
        <dbReference type="ARBA" id="ARBA00022840"/>
    </source>
</evidence>
<sequence length="317" mass="35699">MLKVKNLHKKYSGESLSAVVDISFSLKECEVLAVVGKSGSGKSTLLRMLAGLMKPDAGVVEFDGKPLKNPEEQLIAGHDKIKMVFQDFQVKPNMTVAENVKYKLLHFNKEYQAERCEELLDTCGLSTLAEKMPHELSGGQQQRLSLARALADDPKLLLMDEPFSNLDPIIKEDLLLELTEIVKKERLSLILVSHDTRDALLIADRIAYVEEGRLVQIGDNETVYKQPKTLEVAQFFGRVNEISLDGQKHFIRAEDLTPQLEENKFEVTVSSSTFMGGVYLNRARYSGRKLVVFYSSEKLSENSNMVLGFKGRCQLHF</sequence>
<dbReference type="EMBL" id="LRPC01000028">
    <property type="protein sequence ID" value="KYG73935.1"/>
    <property type="molecule type" value="Genomic_DNA"/>
</dbReference>
<dbReference type="PANTHER" id="PTHR42781:SF5">
    <property type="entry name" value="PUTRESCINE TRANSPORT ATP-BINDING PROTEIN POTG"/>
    <property type="match status" value="1"/>
</dbReference>
<evidence type="ECO:0000256" key="8">
    <source>
        <dbReference type="ARBA" id="ARBA00023004"/>
    </source>
</evidence>
<keyword evidence="8" id="KW-0408">Iron</keyword>
<keyword evidence="5" id="KW-0547">Nucleotide-binding</keyword>
<dbReference type="STRING" id="333140.AWW68_14810"/>
<organism evidence="12 13">
    <name type="scientific">Roseivirga spongicola</name>
    <dbReference type="NCBI Taxonomy" id="333140"/>
    <lineage>
        <taxon>Bacteria</taxon>
        <taxon>Pseudomonadati</taxon>
        <taxon>Bacteroidota</taxon>
        <taxon>Cytophagia</taxon>
        <taxon>Cytophagales</taxon>
        <taxon>Roseivirgaceae</taxon>
        <taxon>Roseivirga</taxon>
    </lineage>
</organism>
<evidence type="ECO:0000256" key="9">
    <source>
        <dbReference type="ARBA" id="ARBA00023065"/>
    </source>
</evidence>
<dbReference type="InterPro" id="IPR003439">
    <property type="entry name" value="ABC_transporter-like_ATP-bd"/>
</dbReference>
<dbReference type="PANTHER" id="PTHR42781">
    <property type="entry name" value="SPERMIDINE/PUTRESCINE IMPORT ATP-BINDING PROTEIN POTA"/>
    <property type="match status" value="1"/>
</dbReference>
<comment type="caution">
    <text evidence="12">The sequence shown here is derived from an EMBL/GenBank/DDBJ whole genome shotgun (WGS) entry which is preliminary data.</text>
</comment>
<keyword evidence="2" id="KW-1003">Cell membrane</keyword>
<dbReference type="Proteomes" id="UP000075606">
    <property type="component" value="Unassembled WGS sequence"/>
</dbReference>
<dbReference type="Gene3D" id="3.40.50.300">
    <property type="entry name" value="P-loop containing nucleotide triphosphate hydrolases"/>
    <property type="match status" value="1"/>
</dbReference>
<dbReference type="InterPro" id="IPR003593">
    <property type="entry name" value="AAA+_ATPase"/>
</dbReference>
<dbReference type="InterPro" id="IPR015853">
    <property type="entry name" value="ABC_transpr_FbpC"/>
</dbReference>
<keyword evidence="1" id="KW-0813">Transport</keyword>
<keyword evidence="6" id="KW-0067">ATP-binding</keyword>
<evidence type="ECO:0000313" key="12">
    <source>
        <dbReference type="EMBL" id="KYG73935.1"/>
    </source>
</evidence>
<keyword evidence="10" id="KW-0472">Membrane</keyword>
<dbReference type="InterPro" id="IPR027417">
    <property type="entry name" value="P-loop_NTPase"/>
</dbReference>
<evidence type="ECO:0000256" key="1">
    <source>
        <dbReference type="ARBA" id="ARBA00022448"/>
    </source>
</evidence>
<feature type="domain" description="ABC transporter" evidence="11">
    <location>
        <begin position="2"/>
        <end position="236"/>
    </location>
</feature>
<evidence type="ECO:0000256" key="5">
    <source>
        <dbReference type="ARBA" id="ARBA00022741"/>
    </source>
</evidence>
<evidence type="ECO:0000256" key="3">
    <source>
        <dbReference type="ARBA" id="ARBA00022496"/>
    </source>
</evidence>
<evidence type="ECO:0000256" key="7">
    <source>
        <dbReference type="ARBA" id="ARBA00022967"/>
    </source>
</evidence>
<dbReference type="SUPFAM" id="SSF52540">
    <property type="entry name" value="P-loop containing nucleoside triphosphate hydrolases"/>
    <property type="match status" value="1"/>
</dbReference>
<keyword evidence="3" id="KW-0410">Iron transport</keyword>
<dbReference type="GO" id="GO:0015408">
    <property type="term" value="F:ABC-type ferric iron transporter activity"/>
    <property type="evidence" value="ECO:0007669"/>
    <property type="project" value="InterPro"/>
</dbReference>
<dbReference type="GO" id="GO:0016887">
    <property type="term" value="F:ATP hydrolysis activity"/>
    <property type="evidence" value="ECO:0007669"/>
    <property type="project" value="InterPro"/>
</dbReference>
<evidence type="ECO:0000256" key="2">
    <source>
        <dbReference type="ARBA" id="ARBA00022475"/>
    </source>
</evidence>
<proteinExistence type="predicted"/>
<name>A0A150X5E0_9BACT</name>
<evidence type="ECO:0000259" key="11">
    <source>
        <dbReference type="PROSITE" id="PS50893"/>
    </source>
</evidence>
<evidence type="ECO:0000313" key="13">
    <source>
        <dbReference type="Proteomes" id="UP000075606"/>
    </source>
</evidence>